<keyword evidence="1" id="KW-1133">Transmembrane helix</keyword>
<evidence type="ECO:0000256" key="1">
    <source>
        <dbReference type="SAM" id="Phobius"/>
    </source>
</evidence>
<sequence>MYYIKWLLKITFWLVLLIIVFWFGVRFYFWLQSAEPMAQRSDKETRSNVHWLHSDKALVYNFSPSRTYNLRILSNAIFAQQVEFDKPINYAIEYTLLDQDNNQLMQKVYHHASKLALDADQQQVKQIIENKAALSVSSGQSFYINSEQLTNASRIALRVIPEDSSLKGVVVRIHAKTPTDTDDINSAWLKLPVEWRERTIAYHTIGANAITTREIHNAVTFDWLKLAPQGVPDIDFKADTLYETLPYHVLTYDFGAQQLDLDGFYTVQDLSASFRVYEGGDITANIKGNIADINITWYDLKQREKPKKLTLEKLESPNTYQLLNTQPGLIVIQSKTMAQSSWFLADTTPISPLHSYYYGIDESLSANYRVAPNSDINFQFRGAQGALISVSLFNTQKQLIETHQVKLQGQQALFDRIITPDTLRSVTTDSERFYLRLPSNAAFLSISSKETISAKMQARQAHFHYQTVLCEALCQVDLPEFTEIDAWFSQQAQNDFTFTEQQKMLNVRLFEPPPEIEVKQTFHYGRNLIDILPRSNTALIKTEPKYFDPIDPPKDFNFRPLKNLSEITVPNDPILLAKSRVVELSSSAPFYTEYALNDLPDDAPLRIQSKRSHFYTNLGSNRSWAKQRLFKLKAGQSLELSFDKRPDSIVIKLYSDNEQDTPLSVDTHLHGHFSKKLTDEYTISKKRYALVKANENKAFLLHPAQTSLFSYPSITIPINNDIELLKKFTIKTDQDVWVSVLEETSEQQKQAKWWLYEAN</sequence>
<reference evidence="2 3" key="1">
    <citation type="submission" date="2015-03" db="EMBL/GenBank/DDBJ databases">
        <title>Genome sequence of Pseudoalteromonas aurantia.</title>
        <authorList>
            <person name="Xie B.-B."/>
            <person name="Rong J.-C."/>
            <person name="Qin Q.-L."/>
            <person name="Zhang Y.-Z."/>
        </authorList>
    </citation>
    <scope>NUCLEOTIDE SEQUENCE [LARGE SCALE GENOMIC DNA]</scope>
    <source>
        <strain evidence="2 3">208</strain>
    </source>
</reference>
<keyword evidence="3" id="KW-1185">Reference proteome</keyword>
<dbReference type="Proteomes" id="UP000615755">
    <property type="component" value="Unassembled WGS sequence"/>
</dbReference>
<dbReference type="EMBL" id="AQGV01000012">
    <property type="protein sequence ID" value="MBE0369139.1"/>
    <property type="molecule type" value="Genomic_DNA"/>
</dbReference>
<keyword evidence="1" id="KW-0812">Transmembrane</keyword>
<feature type="transmembrane region" description="Helical" evidence="1">
    <location>
        <begin position="12"/>
        <end position="31"/>
    </location>
</feature>
<protein>
    <submittedName>
        <fullName evidence="2">Uncharacterized protein</fullName>
    </submittedName>
</protein>
<proteinExistence type="predicted"/>
<evidence type="ECO:0000313" key="3">
    <source>
        <dbReference type="Proteomes" id="UP000615755"/>
    </source>
</evidence>
<organism evidence="2 3">
    <name type="scientific">Pseudoalteromonas aurantia 208</name>
    <dbReference type="NCBI Taxonomy" id="1314867"/>
    <lineage>
        <taxon>Bacteria</taxon>
        <taxon>Pseudomonadati</taxon>
        <taxon>Pseudomonadota</taxon>
        <taxon>Gammaproteobacteria</taxon>
        <taxon>Alteromonadales</taxon>
        <taxon>Pseudoalteromonadaceae</taxon>
        <taxon>Pseudoalteromonas</taxon>
    </lineage>
</organism>
<comment type="caution">
    <text evidence="2">The sequence shown here is derived from an EMBL/GenBank/DDBJ whole genome shotgun (WGS) entry which is preliminary data.</text>
</comment>
<keyword evidence="1" id="KW-0472">Membrane</keyword>
<dbReference type="RefSeq" id="WP_192508314.1">
    <property type="nucleotide sequence ID" value="NZ_AQGV01000012.1"/>
</dbReference>
<name>A0ABR9EFE5_9GAMM</name>
<evidence type="ECO:0000313" key="2">
    <source>
        <dbReference type="EMBL" id="MBE0369139.1"/>
    </source>
</evidence>
<accession>A0ABR9EFE5</accession>
<gene>
    <name evidence="2" type="ORF">PAUR_a2929</name>
</gene>